<accession>A0A7Y1FD36</accession>
<gene>
    <name evidence="2" type="ORF">HBO38_36785</name>
    <name evidence="1" type="ORF">YA0849_03570</name>
</gene>
<reference evidence="1 4" key="2">
    <citation type="submission" date="2020-12" db="EMBL/GenBank/DDBJ databases">
        <title>Comparative genomic insights into the epidemiology and virulence of plant pathogenic Pseudomonads from Turkey.</title>
        <authorList>
            <person name="Dillon M."/>
            <person name="Ruiz-Bedoya T."/>
            <person name="Bendalovic-Torma C."/>
            <person name="Guttman K.M."/>
            <person name="Kwak H."/>
            <person name="Middleton M.A."/>
            <person name="Wang P.W."/>
            <person name="Horuz S."/>
            <person name="Aysan Y."/>
            <person name="Guttman D.S."/>
        </authorList>
    </citation>
    <scope>NUCLEOTIDE SEQUENCE [LARGE SCALE GENOMIC DNA]</scope>
    <source>
        <strain evidence="1 4">S4_EA_3a</strain>
    </source>
</reference>
<comment type="caution">
    <text evidence="2">The sequence shown here is derived from an EMBL/GenBank/DDBJ whole genome shotgun (WGS) entry which is preliminary data.</text>
</comment>
<evidence type="ECO:0000313" key="1">
    <source>
        <dbReference type="EMBL" id="MBI6648098.1"/>
    </source>
</evidence>
<dbReference type="EMBL" id="JAEILD010000013">
    <property type="protein sequence ID" value="MBI6648098.1"/>
    <property type="molecule type" value="Genomic_DNA"/>
</dbReference>
<dbReference type="RefSeq" id="WP_169886785.1">
    <property type="nucleotide sequence ID" value="NZ_JAAQWG010000144.1"/>
</dbReference>
<keyword evidence="4" id="KW-1185">Reference proteome</keyword>
<dbReference type="Proteomes" id="UP000614123">
    <property type="component" value="Unassembled WGS sequence"/>
</dbReference>
<reference evidence="2 3" key="1">
    <citation type="journal article" date="2020" name="Front. Microbiol.">
        <title>Genetic Organization of the aprX-lipA2 Operon Affects the Proteolytic Potential of Pseudomonas Species in Milk.</title>
        <authorList>
            <person name="Maier C."/>
            <person name="Huptas C."/>
            <person name="von Neubeck M."/>
            <person name="Scherer S."/>
            <person name="Wenning M."/>
            <person name="Lucking G."/>
        </authorList>
    </citation>
    <scope>NUCLEOTIDE SEQUENCE [LARGE SCALE GENOMIC DNA]</scope>
    <source>
        <strain evidence="2 3">DSM 16272</strain>
    </source>
</reference>
<sequence length="241" mass="26766">MAIFDQPLYALTDASNVMIGGKEPGLVERDLADGIARIGGFWRQPNYFEAYLHAAELLIDKGKETGSLDAIGLPGFYLQRHTIELMIKGILGWLTHIADLRFELGRSTYQPSKRMLDAINSSHNLTVLLNHSITASSQQDLPSPPDGLVSLIHDMSKIESTETWSRYSSSSKNNCKETPASVSHVQHIPCEIVIPICEFQRRLSEVAGRVSSRQLGGESYEDGLHDVWSELNATTEGWNEL</sequence>
<proteinExistence type="predicted"/>
<evidence type="ECO:0000313" key="4">
    <source>
        <dbReference type="Proteomes" id="UP000614123"/>
    </source>
</evidence>
<evidence type="ECO:0000313" key="2">
    <source>
        <dbReference type="EMBL" id="NMY13853.1"/>
    </source>
</evidence>
<protein>
    <submittedName>
        <fullName evidence="2">Uncharacterized protein</fullName>
    </submittedName>
</protein>
<name>A0A7Y1FD36_PSEVE</name>
<dbReference type="Proteomes" id="UP000537729">
    <property type="component" value="Unassembled WGS sequence"/>
</dbReference>
<dbReference type="AlphaFoldDB" id="A0A7Y1FD36"/>
<dbReference type="EMBL" id="JAAQWG010000144">
    <property type="protein sequence ID" value="NMY13853.1"/>
    <property type="molecule type" value="Genomic_DNA"/>
</dbReference>
<evidence type="ECO:0000313" key="3">
    <source>
        <dbReference type="Proteomes" id="UP000537729"/>
    </source>
</evidence>
<organism evidence="2 3">
    <name type="scientific">Pseudomonas veronii</name>
    <dbReference type="NCBI Taxonomy" id="76761"/>
    <lineage>
        <taxon>Bacteria</taxon>
        <taxon>Pseudomonadati</taxon>
        <taxon>Pseudomonadota</taxon>
        <taxon>Gammaproteobacteria</taxon>
        <taxon>Pseudomonadales</taxon>
        <taxon>Pseudomonadaceae</taxon>
        <taxon>Pseudomonas</taxon>
    </lineage>
</organism>